<comment type="caution">
    <text evidence="1">The sequence shown here is derived from an EMBL/GenBank/DDBJ whole genome shotgun (WGS) entry which is preliminary data.</text>
</comment>
<dbReference type="GeneID" id="87891176"/>
<reference evidence="1 2" key="1">
    <citation type="journal article" date="2023" name="bioRxiv">
        <title>High-quality genome assemblies of four members of thePodospora anserinaspecies complex.</title>
        <authorList>
            <person name="Ament-Velasquez S.L."/>
            <person name="Vogan A.A."/>
            <person name="Wallerman O."/>
            <person name="Hartmann F."/>
            <person name="Gautier V."/>
            <person name="Silar P."/>
            <person name="Giraud T."/>
            <person name="Johannesson H."/>
        </authorList>
    </citation>
    <scope>NUCLEOTIDE SEQUENCE [LARGE SCALE GENOMIC DNA]</scope>
    <source>
        <strain evidence="1 2">CBS 112042</strain>
    </source>
</reference>
<dbReference type="EMBL" id="JAFFGZ010000001">
    <property type="protein sequence ID" value="KAK4649510.1"/>
    <property type="molecule type" value="Genomic_DNA"/>
</dbReference>
<name>A0ABR0G1B0_9PEZI</name>
<evidence type="ECO:0000313" key="2">
    <source>
        <dbReference type="Proteomes" id="UP001322138"/>
    </source>
</evidence>
<evidence type="ECO:0000313" key="1">
    <source>
        <dbReference type="EMBL" id="KAK4649510.1"/>
    </source>
</evidence>
<sequence length="148" mass="15990">MSETQPGDERLSMQSTTFKVHPVYSSSNRLAMPGSSSSYVSLGSIGKLLLLETFEFLQCHAALLKLNKGNPKVSHLLDFLVLCSGFQNGRDVVGKAELLQCLGDVVTSDSLFGFLLRNLVCLARDESDELDTALYKEVAGLLGEGDAC</sequence>
<accession>A0ABR0G1B0</accession>
<proteinExistence type="predicted"/>
<organism evidence="1 2">
    <name type="scientific">Podospora bellae-mahoneyi</name>
    <dbReference type="NCBI Taxonomy" id="2093777"/>
    <lineage>
        <taxon>Eukaryota</taxon>
        <taxon>Fungi</taxon>
        <taxon>Dikarya</taxon>
        <taxon>Ascomycota</taxon>
        <taxon>Pezizomycotina</taxon>
        <taxon>Sordariomycetes</taxon>
        <taxon>Sordariomycetidae</taxon>
        <taxon>Sordariales</taxon>
        <taxon>Podosporaceae</taxon>
        <taxon>Podospora</taxon>
    </lineage>
</organism>
<dbReference type="Proteomes" id="UP001322138">
    <property type="component" value="Unassembled WGS sequence"/>
</dbReference>
<protein>
    <submittedName>
        <fullName evidence="1">Uncharacterized protein</fullName>
    </submittedName>
</protein>
<gene>
    <name evidence="1" type="ORF">QC761_0022130</name>
</gene>
<dbReference type="RefSeq" id="XP_062738485.1">
    <property type="nucleotide sequence ID" value="XM_062872079.1"/>
</dbReference>
<keyword evidence="2" id="KW-1185">Reference proteome</keyword>